<evidence type="ECO:0000313" key="1">
    <source>
        <dbReference type="EMBL" id="TZG24884.1"/>
    </source>
</evidence>
<proteinExistence type="predicted"/>
<protein>
    <submittedName>
        <fullName evidence="1">Uncharacterized protein</fullName>
    </submittedName>
</protein>
<name>A0A5D9BZL7_9SPHN</name>
<dbReference type="EMBL" id="VTOU01000004">
    <property type="protein sequence ID" value="TZG24884.1"/>
    <property type="molecule type" value="Genomic_DNA"/>
</dbReference>
<organism evidence="1 2">
    <name type="scientific">Sphingomonas montanisoli</name>
    <dbReference type="NCBI Taxonomy" id="2606412"/>
    <lineage>
        <taxon>Bacteria</taxon>
        <taxon>Pseudomonadati</taxon>
        <taxon>Pseudomonadota</taxon>
        <taxon>Alphaproteobacteria</taxon>
        <taxon>Sphingomonadales</taxon>
        <taxon>Sphingomonadaceae</taxon>
        <taxon>Sphingomonas</taxon>
    </lineage>
</organism>
<dbReference type="SUPFAM" id="SSF103084">
    <property type="entry name" value="Holliday junction resolvase RusA"/>
    <property type="match status" value="1"/>
</dbReference>
<sequence length="174" mass="19119">MTARALNWRSLGLGKMAPLPDRAKAKRKRKVQIRPLKAAPPAQEVELALAELGVPRGQRIICDYPPNALSSNARPNRWDKAKAAKAYKQDCFVLARAACVTLPAAGQIAVRLDVFPPDRRARDDDNPEGAFKNGRDGIALALKVDDNRFDIVTRQFHRARPIGCVVFTIIGDAA</sequence>
<dbReference type="GO" id="GO:0006310">
    <property type="term" value="P:DNA recombination"/>
    <property type="evidence" value="ECO:0007669"/>
    <property type="project" value="InterPro"/>
</dbReference>
<dbReference type="AlphaFoldDB" id="A0A5D9BZL7"/>
<gene>
    <name evidence="1" type="ORF">FYJ91_16515</name>
</gene>
<dbReference type="InterPro" id="IPR036614">
    <property type="entry name" value="RusA-like_sf"/>
</dbReference>
<dbReference type="Proteomes" id="UP000322077">
    <property type="component" value="Unassembled WGS sequence"/>
</dbReference>
<keyword evidence="2" id="KW-1185">Reference proteome</keyword>
<accession>A0A5D9BZL7</accession>
<comment type="caution">
    <text evidence="1">The sequence shown here is derived from an EMBL/GenBank/DDBJ whole genome shotgun (WGS) entry which is preliminary data.</text>
</comment>
<evidence type="ECO:0000313" key="2">
    <source>
        <dbReference type="Proteomes" id="UP000322077"/>
    </source>
</evidence>
<dbReference type="RefSeq" id="WP_149523424.1">
    <property type="nucleotide sequence ID" value="NZ_VTOU01000004.1"/>
</dbReference>
<dbReference type="GO" id="GO:0006281">
    <property type="term" value="P:DNA repair"/>
    <property type="evidence" value="ECO:0007669"/>
    <property type="project" value="InterPro"/>
</dbReference>
<dbReference type="Gene3D" id="3.30.1330.70">
    <property type="entry name" value="Holliday junction resolvase RusA"/>
    <property type="match status" value="1"/>
</dbReference>
<dbReference type="GO" id="GO:0000287">
    <property type="term" value="F:magnesium ion binding"/>
    <property type="evidence" value="ECO:0007669"/>
    <property type="project" value="InterPro"/>
</dbReference>
<reference evidence="1 2" key="1">
    <citation type="submission" date="2019-08" db="EMBL/GenBank/DDBJ databases">
        <authorList>
            <person name="Wang G."/>
            <person name="Xu Z."/>
        </authorList>
    </citation>
    <scope>NUCLEOTIDE SEQUENCE [LARGE SCALE GENOMIC DNA]</scope>
    <source>
        <strain evidence="1 2">ZX</strain>
    </source>
</reference>